<feature type="chain" id="PRO_5042039159" description="Sushi domain-containing protein" evidence="4">
    <location>
        <begin position="27"/>
        <end position="511"/>
    </location>
</feature>
<name>A0AAD8F6I3_BIOPF</name>
<comment type="caution">
    <text evidence="5">The sequence shown here is derived from an EMBL/GenBank/DDBJ whole genome shotgun (WGS) entry which is preliminary data.</text>
</comment>
<protein>
    <recommendedName>
        <fullName evidence="7">Sushi domain-containing protein</fullName>
    </recommendedName>
</protein>
<keyword evidence="3" id="KW-1133">Transmembrane helix</keyword>
<evidence type="ECO:0000256" key="4">
    <source>
        <dbReference type="SAM" id="SignalP"/>
    </source>
</evidence>
<dbReference type="Proteomes" id="UP001233172">
    <property type="component" value="Unassembled WGS sequence"/>
</dbReference>
<evidence type="ECO:0000256" key="2">
    <source>
        <dbReference type="SAM" id="MobiDB-lite"/>
    </source>
</evidence>
<keyword evidence="1" id="KW-0175">Coiled coil</keyword>
<feature type="compositionally biased region" description="Low complexity" evidence="2">
    <location>
        <begin position="207"/>
        <end position="218"/>
    </location>
</feature>
<evidence type="ECO:0000256" key="1">
    <source>
        <dbReference type="SAM" id="Coils"/>
    </source>
</evidence>
<evidence type="ECO:0000256" key="3">
    <source>
        <dbReference type="SAM" id="Phobius"/>
    </source>
</evidence>
<reference evidence="5" key="1">
    <citation type="journal article" date="2023" name="PLoS Negl. Trop. Dis.">
        <title>A genome sequence for Biomphalaria pfeifferi, the major vector snail for the human-infecting parasite Schistosoma mansoni.</title>
        <authorList>
            <person name="Bu L."/>
            <person name="Lu L."/>
            <person name="Laidemitt M.R."/>
            <person name="Zhang S.M."/>
            <person name="Mutuku M."/>
            <person name="Mkoji G."/>
            <person name="Steinauer M."/>
            <person name="Loker E.S."/>
        </authorList>
    </citation>
    <scope>NUCLEOTIDE SEQUENCE</scope>
    <source>
        <strain evidence="5">KasaAsao</strain>
    </source>
</reference>
<evidence type="ECO:0000313" key="5">
    <source>
        <dbReference type="EMBL" id="KAK0052443.1"/>
    </source>
</evidence>
<feature type="transmembrane region" description="Helical" evidence="3">
    <location>
        <begin position="228"/>
        <end position="253"/>
    </location>
</feature>
<evidence type="ECO:0000313" key="6">
    <source>
        <dbReference type="Proteomes" id="UP001233172"/>
    </source>
</evidence>
<feature type="signal peptide" evidence="4">
    <location>
        <begin position="1"/>
        <end position="26"/>
    </location>
</feature>
<keyword evidence="3" id="KW-0812">Transmembrane</keyword>
<sequence length="511" mass="57862">MAYRCRPKAQSFFFLLNGLLFASFHASVVDEPLPINMTLVYGTFLNNKLICTFGTDEQIQYSNIEPSCYEPYKNVMHLLPDGTKTQPYLPYRPFGDNGKILACETEIPNGKLMECDYKPYYVSTKCSVSCNSGYHSKSTNVSCLLMKPLSNVTVKWWPIDPCQPREFYVTTVYTTPDETPGSAPVLTPRKAPVKSPSSAPVEPPSSAPDEPSSSAPVVTPSEASRISVLFTIVIVFSSLLGAVALILMFFMLYKRKAEQTPSHTYKISEQNFSDSAFGELPSWKRDMCIQEPSRTFTKLCEENPTEASRFLPHLSNKVDICTDKDVKKETSTLLPHTEDKLDRIEKEINNLQKTLINDEKQECADKTLSFLDEIKCPVKSLESCCPIQVQGKCDVNIKFLLNQNINYRGKLRGELELIDGRPLTHSLAGYARSHWKDLGYASENQVKVIEESFKQRTDDKASDEFLQVMSQHGYTIGEMLEYFYQEQAHNVVDVVLEVHKDCHYCNQLGRK</sequence>
<gene>
    <name evidence="5" type="ORF">Bpfe_018027</name>
</gene>
<keyword evidence="4" id="KW-0732">Signal</keyword>
<organism evidence="5 6">
    <name type="scientific">Biomphalaria pfeifferi</name>
    <name type="common">Bloodfluke planorb</name>
    <name type="synonym">Freshwater snail</name>
    <dbReference type="NCBI Taxonomy" id="112525"/>
    <lineage>
        <taxon>Eukaryota</taxon>
        <taxon>Metazoa</taxon>
        <taxon>Spiralia</taxon>
        <taxon>Lophotrochozoa</taxon>
        <taxon>Mollusca</taxon>
        <taxon>Gastropoda</taxon>
        <taxon>Heterobranchia</taxon>
        <taxon>Euthyneura</taxon>
        <taxon>Panpulmonata</taxon>
        <taxon>Hygrophila</taxon>
        <taxon>Lymnaeoidea</taxon>
        <taxon>Planorbidae</taxon>
        <taxon>Biomphalaria</taxon>
    </lineage>
</organism>
<dbReference type="EMBL" id="JASAOG010000094">
    <property type="protein sequence ID" value="KAK0052443.1"/>
    <property type="molecule type" value="Genomic_DNA"/>
</dbReference>
<feature type="region of interest" description="Disordered" evidence="2">
    <location>
        <begin position="177"/>
        <end position="218"/>
    </location>
</feature>
<reference evidence="5" key="2">
    <citation type="submission" date="2023-04" db="EMBL/GenBank/DDBJ databases">
        <authorList>
            <person name="Bu L."/>
            <person name="Lu L."/>
            <person name="Laidemitt M.R."/>
            <person name="Zhang S.M."/>
            <person name="Mutuku M."/>
            <person name="Mkoji G."/>
            <person name="Steinauer M."/>
            <person name="Loker E.S."/>
        </authorList>
    </citation>
    <scope>NUCLEOTIDE SEQUENCE</scope>
    <source>
        <strain evidence="5">KasaAsao</strain>
        <tissue evidence="5">Whole Snail</tissue>
    </source>
</reference>
<keyword evidence="3" id="KW-0472">Membrane</keyword>
<proteinExistence type="predicted"/>
<accession>A0AAD8F6I3</accession>
<keyword evidence="6" id="KW-1185">Reference proteome</keyword>
<evidence type="ECO:0008006" key="7">
    <source>
        <dbReference type="Google" id="ProtNLM"/>
    </source>
</evidence>
<dbReference type="AlphaFoldDB" id="A0AAD8F6I3"/>
<feature type="coiled-coil region" evidence="1">
    <location>
        <begin position="334"/>
        <end position="361"/>
    </location>
</feature>